<organism evidence="1 2">
    <name type="scientific">Enterobacter hormaechei</name>
    <dbReference type="NCBI Taxonomy" id="158836"/>
    <lineage>
        <taxon>Bacteria</taxon>
        <taxon>Pseudomonadati</taxon>
        <taxon>Pseudomonadota</taxon>
        <taxon>Gammaproteobacteria</taxon>
        <taxon>Enterobacterales</taxon>
        <taxon>Enterobacteriaceae</taxon>
        <taxon>Enterobacter</taxon>
        <taxon>Enterobacter cloacae complex</taxon>
    </lineage>
</organism>
<dbReference type="EMBL" id="WBSZ01002179">
    <property type="protein sequence ID" value="KAB2448406.1"/>
    <property type="molecule type" value="Genomic_DNA"/>
</dbReference>
<dbReference type="Proteomes" id="UP000476281">
    <property type="component" value="Unassembled WGS sequence"/>
</dbReference>
<protein>
    <submittedName>
        <fullName evidence="1">Leucyl aminopeptidase family protein</fullName>
    </submittedName>
</protein>
<evidence type="ECO:0000313" key="2">
    <source>
        <dbReference type="Proteomes" id="UP000476281"/>
    </source>
</evidence>
<feature type="non-terminal residue" evidence="1">
    <location>
        <position position="71"/>
    </location>
</feature>
<reference evidence="1 2" key="1">
    <citation type="submission" date="2019-09" db="EMBL/GenBank/DDBJ databases">
        <title>Reversal of blaTEM antimicrobial resistance by CRISPR-Cas9 in clinical E. coli and other Enterobacteriaceae strains.</title>
        <authorList>
            <person name="Tagliaferri T."/>
            <person name="Guimaraes N."/>
            <person name="Pereira M."/>
            <person name="Felicori L."/>
            <person name="Horz H.-P."/>
            <person name="Santos S."/>
            <person name="Mendes T."/>
        </authorList>
    </citation>
    <scope>NUCLEOTIDE SEQUENCE [LARGE SCALE GENOMIC DNA]</scope>
    <source>
        <strain evidence="1 2">E2_blaTEM_MG</strain>
    </source>
</reference>
<evidence type="ECO:0000313" key="1">
    <source>
        <dbReference type="EMBL" id="KAB2448406.1"/>
    </source>
</evidence>
<keyword evidence="1" id="KW-0031">Aminopeptidase</keyword>
<dbReference type="GO" id="GO:0004177">
    <property type="term" value="F:aminopeptidase activity"/>
    <property type="evidence" value="ECO:0007669"/>
    <property type="project" value="UniProtKB-KW"/>
</dbReference>
<accession>A0A6L3X3N7</accession>
<sequence length="71" mass="7777">MITYQFINALSDAKPQSHLIARADSSLIPESALVAEMRQQSTVADARFGCAPFARITLFPDALWHDALTEG</sequence>
<keyword evidence="1" id="KW-0378">Hydrolase</keyword>
<proteinExistence type="predicted"/>
<keyword evidence="1" id="KW-0645">Protease</keyword>
<gene>
    <name evidence="1" type="ORF">F9C29_31855</name>
</gene>
<name>A0A6L3X3N7_9ENTR</name>
<comment type="caution">
    <text evidence="1">The sequence shown here is derived from an EMBL/GenBank/DDBJ whole genome shotgun (WGS) entry which is preliminary data.</text>
</comment>
<dbReference type="AlphaFoldDB" id="A0A6L3X3N7"/>